<feature type="compositionally biased region" description="Basic and acidic residues" evidence="1">
    <location>
        <begin position="59"/>
        <end position="72"/>
    </location>
</feature>
<dbReference type="Proteomes" id="UP001140091">
    <property type="component" value="Unassembled WGS sequence"/>
</dbReference>
<keyword evidence="4" id="KW-1185">Reference proteome</keyword>
<feature type="domain" description="HMG" evidence="2">
    <location>
        <begin position="327"/>
        <end position="456"/>
    </location>
</feature>
<evidence type="ECO:0000259" key="2">
    <source>
        <dbReference type="Pfam" id="PF18717"/>
    </source>
</evidence>
<protein>
    <recommendedName>
        <fullName evidence="2">HMG domain-containing protein</fullName>
    </recommendedName>
</protein>
<feature type="region of interest" description="Disordered" evidence="1">
    <location>
        <begin position="45"/>
        <end position="78"/>
    </location>
</feature>
<gene>
    <name evidence="3" type="ORF">H1R20_g9042</name>
</gene>
<sequence>MPPRQLAEDDPEANSQYPIALFEQATSGETWTSPTKDVKRYHRALKRRKRSQGDDLPNTDEHLSEIPTHDVDFGSWDPSTDPIDSSAPLVSAVSVSTAPTDPLPAFIEAVETFGAGWYCITDSLFVVQGWDSRRAEPTNNWYHLQHLEIDGKVHSACTCPAASQDPLCIHQQFFNLYDVETLLSMTPIIEVPGEASANVAIYSRQPVPNSPDFVTMFSVQGISTSELKGRAIVSHTGAKPSGGMWKCSKHSTGELCVHVKQSFELFQAAIGEDGRELDPARFAITRSLASLTRLESVSYRAILPPVSLSLKDDPALYPRPPPFRNPPSSVLTLEHGGSCPCADGRSIYDPSLPIIEKACRIFTLLAVHDGTLQVQPCPKCPSNRRRFIGPDLREQGLFNYNNSILVSHELLDEYTFTFVTSETPFNAFVATVNHRYTVSGAEFMGDDLFRSIWFAYATRLAMDNDMRCTRCGVNPETVIWDGITLAFGRKHLSSTLSPPTQTSASSIKRLNIRNHPRQQLILDSALRKLIRQVVNAPRPELEEEEAEDEEAIVGDAVQGAPSNAAQMELDRRSRLKTEHLGRVNAVYDGLQKECSSLAAFFFEMYGPAAYSQRKAVPSSTSRFFLQIAAEESVLQMINGVALTDLCDFLGNPQPQHLTKILSIPGLYRVLKNQSTIHSFIPLLFWLANRAYAVLQQLSVETAPLSHRTDTVVAQSDWKVVSTLSSVVSFNSDATMRPDATTVFLKYESVQSIPS</sequence>
<proteinExistence type="predicted"/>
<feature type="non-terminal residue" evidence="3">
    <location>
        <position position="754"/>
    </location>
</feature>
<dbReference type="Pfam" id="PF18717">
    <property type="entry name" value="CxC4"/>
    <property type="match status" value="1"/>
</dbReference>
<evidence type="ECO:0000313" key="4">
    <source>
        <dbReference type="Proteomes" id="UP001140091"/>
    </source>
</evidence>
<accession>A0A9W8JC53</accession>
<dbReference type="OrthoDB" id="5598737at2759"/>
<evidence type="ECO:0000313" key="3">
    <source>
        <dbReference type="EMBL" id="KAJ2928053.1"/>
    </source>
</evidence>
<dbReference type="InterPro" id="IPR040648">
    <property type="entry name" value="HMGXB3_CxC4"/>
</dbReference>
<name>A0A9W8JC53_9AGAR</name>
<dbReference type="AlphaFoldDB" id="A0A9W8JC53"/>
<comment type="caution">
    <text evidence="3">The sequence shown here is derived from an EMBL/GenBank/DDBJ whole genome shotgun (WGS) entry which is preliminary data.</text>
</comment>
<reference evidence="3" key="1">
    <citation type="submission" date="2022-06" db="EMBL/GenBank/DDBJ databases">
        <title>Genome Sequence of Candolleomyces eurysporus.</title>
        <authorList>
            <person name="Buettner E."/>
        </authorList>
    </citation>
    <scope>NUCLEOTIDE SEQUENCE</scope>
    <source>
        <strain evidence="3">VTCC 930004</strain>
    </source>
</reference>
<organism evidence="3 4">
    <name type="scientific">Candolleomyces eurysporus</name>
    <dbReference type="NCBI Taxonomy" id="2828524"/>
    <lineage>
        <taxon>Eukaryota</taxon>
        <taxon>Fungi</taxon>
        <taxon>Dikarya</taxon>
        <taxon>Basidiomycota</taxon>
        <taxon>Agaricomycotina</taxon>
        <taxon>Agaricomycetes</taxon>
        <taxon>Agaricomycetidae</taxon>
        <taxon>Agaricales</taxon>
        <taxon>Agaricineae</taxon>
        <taxon>Psathyrellaceae</taxon>
        <taxon>Candolleomyces</taxon>
    </lineage>
</organism>
<dbReference type="EMBL" id="JANBPK010000944">
    <property type="protein sequence ID" value="KAJ2928053.1"/>
    <property type="molecule type" value="Genomic_DNA"/>
</dbReference>
<evidence type="ECO:0000256" key="1">
    <source>
        <dbReference type="SAM" id="MobiDB-lite"/>
    </source>
</evidence>